<organism evidence="1 2">
    <name type="scientific">Alteromonas sediminis</name>
    <dbReference type="NCBI Taxonomy" id="2259342"/>
    <lineage>
        <taxon>Bacteria</taxon>
        <taxon>Pseudomonadati</taxon>
        <taxon>Pseudomonadota</taxon>
        <taxon>Gammaproteobacteria</taxon>
        <taxon>Alteromonadales</taxon>
        <taxon>Alteromonadaceae</taxon>
        <taxon>Alteromonas/Salinimonas group</taxon>
        <taxon>Alteromonas</taxon>
    </lineage>
</organism>
<dbReference type="RefSeq" id="WP_124027122.1">
    <property type="nucleotide sequence ID" value="NZ_JBHRSN010000015.1"/>
</dbReference>
<proteinExistence type="predicted"/>
<keyword evidence="2" id="KW-1185">Reference proteome</keyword>
<protein>
    <submittedName>
        <fullName evidence="1">Uncharacterized protein</fullName>
    </submittedName>
</protein>
<evidence type="ECO:0000313" key="1">
    <source>
        <dbReference type="EMBL" id="RPJ67219.1"/>
    </source>
</evidence>
<accession>A0A3N5Y891</accession>
<sequence>MDDLISNPTDSIGAKPLRKSLEEEASRRVLAINSLPKCGKFVAFHGFDIYPQKALSTFVVSSDEIVPLVLERAAEIKGPATNDENILKNFIVTRNTEIASCTIIPFEFARYSYYLLTLAQQNIGTVYCRECKRTYRTSDVSVDVEAVKTIPGWSYQKIICLEKHLLLREKGVRFF</sequence>
<name>A0A3N5Y891_9ALTE</name>
<dbReference type="EMBL" id="RPOK01000002">
    <property type="protein sequence ID" value="RPJ67219.1"/>
    <property type="molecule type" value="Genomic_DNA"/>
</dbReference>
<dbReference type="Proteomes" id="UP000275281">
    <property type="component" value="Unassembled WGS sequence"/>
</dbReference>
<gene>
    <name evidence="1" type="ORF">DRW07_06700</name>
</gene>
<evidence type="ECO:0000313" key="2">
    <source>
        <dbReference type="Proteomes" id="UP000275281"/>
    </source>
</evidence>
<dbReference type="OrthoDB" id="6382267at2"/>
<reference evidence="1 2" key="1">
    <citation type="submission" date="2018-11" db="EMBL/GenBank/DDBJ databases">
        <authorList>
            <person name="Ye M.-Q."/>
            <person name="Du Z.-J."/>
        </authorList>
    </citation>
    <scope>NUCLEOTIDE SEQUENCE [LARGE SCALE GENOMIC DNA]</scope>
    <source>
        <strain evidence="1 2">U0105</strain>
    </source>
</reference>
<dbReference type="AlphaFoldDB" id="A0A3N5Y891"/>
<comment type="caution">
    <text evidence="1">The sequence shown here is derived from an EMBL/GenBank/DDBJ whole genome shotgun (WGS) entry which is preliminary data.</text>
</comment>